<evidence type="ECO:0000256" key="2">
    <source>
        <dbReference type="SAM" id="SignalP"/>
    </source>
</evidence>
<dbReference type="InterPro" id="IPR013766">
    <property type="entry name" value="Thioredoxin_domain"/>
</dbReference>
<evidence type="ECO:0000313" key="5">
    <source>
        <dbReference type="EMBL" id="MVB07328.1"/>
    </source>
</evidence>
<dbReference type="Gene3D" id="3.40.30.10">
    <property type="entry name" value="Glutaredoxin"/>
    <property type="match status" value="1"/>
</dbReference>
<dbReference type="Proteomes" id="UP000285951">
    <property type="component" value="Unassembled WGS sequence"/>
</dbReference>
<evidence type="ECO:0000256" key="1">
    <source>
        <dbReference type="ARBA" id="ARBA00023284"/>
    </source>
</evidence>
<evidence type="ECO:0000313" key="7">
    <source>
        <dbReference type="Proteomes" id="UP000462449"/>
    </source>
</evidence>
<dbReference type="SUPFAM" id="SSF52833">
    <property type="entry name" value="Thioredoxin-like"/>
    <property type="match status" value="1"/>
</dbReference>
<organism evidence="4 7">
    <name type="scientific">Labilibaculum euxinus</name>
    <dbReference type="NCBI Taxonomy" id="2686357"/>
    <lineage>
        <taxon>Bacteria</taxon>
        <taxon>Pseudomonadati</taxon>
        <taxon>Bacteroidota</taxon>
        <taxon>Bacteroidia</taxon>
        <taxon>Marinilabiliales</taxon>
        <taxon>Marinifilaceae</taxon>
        <taxon>Labilibaculum</taxon>
    </lineage>
</organism>
<feature type="domain" description="Thioredoxin" evidence="3">
    <location>
        <begin position="20"/>
        <end position="153"/>
    </location>
</feature>
<evidence type="ECO:0000259" key="3">
    <source>
        <dbReference type="PROSITE" id="PS51352"/>
    </source>
</evidence>
<dbReference type="InterPro" id="IPR004879">
    <property type="entry name" value="Ssp411-like_TRX"/>
</dbReference>
<dbReference type="PROSITE" id="PS51352">
    <property type="entry name" value="THIOREDOXIN_2"/>
    <property type="match status" value="1"/>
</dbReference>
<dbReference type="PROSITE" id="PS51257">
    <property type="entry name" value="PROKAR_LIPOPROTEIN"/>
    <property type="match status" value="1"/>
</dbReference>
<feature type="signal peptide" evidence="2">
    <location>
        <begin position="1"/>
        <end position="22"/>
    </location>
</feature>
<name>A0A425YF60_9BACT</name>
<dbReference type="EMBL" id="WOTW01000019">
    <property type="protein sequence ID" value="MUP38123.1"/>
    <property type="molecule type" value="Genomic_DNA"/>
</dbReference>
<dbReference type="Pfam" id="PF03190">
    <property type="entry name" value="Thioredox_DsbH"/>
    <property type="match status" value="1"/>
</dbReference>
<gene>
    <name evidence="5" type="ORF">DWB62_009900</name>
    <name evidence="4" type="ORF">GNY23_09900</name>
</gene>
<dbReference type="EMBL" id="QTZN02000019">
    <property type="protein sequence ID" value="MVB07328.1"/>
    <property type="molecule type" value="Genomic_DNA"/>
</dbReference>
<evidence type="ECO:0000313" key="4">
    <source>
        <dbReference type="EMBL" id="MUP38123.1"/>
    </source>
</evidence>
<reference evidence="4 7" key="2">
    <citation type="submission" date="2019-12" db="EMBL/GenBank/DDBJ databases">
        <title>Draft genome sequence of Labilibaculum sp. strain 44 isolated from deep waters of Black Sea.</title>
        <authorList>
            <person name="Yadav S."/>
            <person name="Villanueva L."/>
        </authorList>
    </citation>
    <scope>NUCLEOTIDE SEQUENCE [LARGE SCALE GENOMIC DNA]</scope>
    <source>
        <strain evidence="4 7">44</strain>
    </source>
</reference>
<dbReference type="OrthoDB" id="1099736at2"/>
<keyword evidence="2" id="KW-0732">Signal</keyword>
<proteinExistence type="predicted"/>
<feature type="chain" id="PRO_5044603263" evidence="2">
    <location>
        <begin position="23"/>
        <end position="422"/>
    </location>
</feature>
<protein>
    <submittedName>
        <fullName evidence="4">DUF255 domain-containing protein</fullName>
    </submittedName>
</protein>
<keyword evidence="6" id="KW-1185">Reference proteome</keyword>
<comment type="caution">
    <text evidence="4">The sequence shown here is derived from an EMBL/GenBank/DDBJ whole genome shotgun (WGS) entry which is preliminary data.</text>
</comment>
<dbReference type="AlphaFoldDB" id="A0A425YF60"/>
<reference evidence="5 6" key="1">
    <citation type="submission" date="2019-11" db="EMBL/GenBank/DDBJ databases">
        <title>Draft genome sequence of Labilibaculum sp. strain SYP isolated from Black Sea.</title>
        <authorList>
            <person name="Yadav S."/>
            <person name="Villanueva L."/>
        </authorList>
    </citation>
    <scope>NUCLEOTIDE SEQUENCE [LARGE SCALE GENOMIC DNA]</scope>
    <source>
        <strain evidence="5 6">44</strain>
    </source>
</reference>
<accession>A0A425YF60</accession>
<keyword evidence="1" id="KW-0676">Redox-active center</keyword>
<evidence type="ECO:0000313" key="6">
    <source>
        <dbReference type="Proteomes" id="UP000285951"/>
    </source>
</evidence>
<dbReference type="InterPro" id="IPR036249">
    <property type="entry name" value="Thioredoxin-like_sf"/>
</dbReference>
<dbReference type="CDD" id="cd02947">
    <property type="entry name" value="TRX_family"/>
    <property type="match status" value="1"/>
</dbReference>
<dbReference type="InterPro" id="IPR017937">
    <property type="entry name" value="Thioredoxin_CS"/>
</dbReference>
<dbReference type="Proteomes" id="UP000462449">
    <property type="component" value="Unassembled WGS sequence"/>
</dbReference>
<dbReference type="PROSITE" id="PS00194">
    <property type="entry name" value="THIOREDOXIN_1"/>
    <property type="match status" value="1"/>
</dbReference>
<sequence>MKMKRRTIVLFFLISISCCTMAQQKGVQFVHGLKWTEVKAKAKAENKYIFVDCFTTWCGPCKMVSTKIFPLEEVGQFFNQNFINVKVQMDKTPHDKEDVKAWYSDVDTIAKIGQVVNYPTFLYFTPAGELIHRYVGAPFEPNEFIEYAKAALDSSTQYISLKKKFESTLDPDLSLLRSMAIAFSHNGDTKNGEGDMGQQCANEFISKSKVKDLLTKENIDFMMRFTHNVSDKGFEIFRQYGASIDSVEGRKISRSLVEGTIFYREVLPLISDQSSPDWNKIRESINSTYTEYSDALVTKARIIYFGEHEEWNYFVKEVEGWLQIKDNEYLKEDINGYVWTILTSCKDKDFLEKALEWSEISLKQNQEDVSSLMTRAALLYTLGRNEEAIEFGEKAALFAEDSDKGNMEELLDMMKSGQKINF</sequence>